<evidence type="ECO:0000313" key="2">
    <source>
        <dbReference type="EMBL" id="RDH30850.1"/>
    </source>
</evidence>
<dbReference type="RefSeq" id="XP_026623872.1">
    <property type="nucleotide sequence ID" value="XM_026769305.1"/>
</dbReference>
<reference evidence="2 3" key="1">
    <citation type="submission" date="2018-07" db="EMBL/GenBank/DDBJ databases">
        <title>The genomes of Aspergillus section Nigri reveals drivers in fungal speciation.</title>
        <authorList>
            <consortium name="DOE Joint Genome Institute"/>
            <person name="Vesth T.C."/>
            <person name="Nybo J."/>
            <person name="Theobald S."/>
            <person name="Brandl J."/>
            <person name="Frisvad J.C."/>
            <person name="Nielsen K.F."/>
            <person name="Lyhne E.K."/>
            <person name="Kogle M.E."/>
            <person name="Kuo A."/>
            <person name="Riley R."/>
            <person name="Clum A."/>
            <person name="Nolan M."/>
            <person name="Lipzen A."/>
            <person name="Salamov A."/>
            <person name="Henrissat B."/>
            <person name="Wiebenga A."/>
            <person name="De vries R.P."/>
            <person name="Grigoriev I.V."/>
            <person name="Mortensen U.H."/>
            <person name="Andersen M.R."/>
            <person name="Baker S.E."/>
        </authorList>
    </citation>
    <scope>NUCLEOTIDE SEQUENCE [LARGE SCALE GENOMIC DNA]</scope>
    <source>
        <strain evidence="2 3">CBS 139.54b</strain>
    </source>
</reference>
<dbReference type="AlphaFoldDB" id="A0A3F3PV93"/>
<evidence type="ECO:0000256" key="1">
    <source>
        <dbReference type="SAM" id="MobiDB-lite"/>
    </source>
</evidence>
<protein>
    <submittedName>
        <fullName evidence="2">Uncharacterized protein</fullName>
    </submittedName>
</protein>
<organism evidence="2 3">
    <name type="scientific">Aspergillus welwitschiae</name>
    <dbReference type="NCBI Taxonomy" id="1341132"/>
    <lineage>
        <taxon>Eukaryota</taxon>
        <taxon>Fungi</taxon>
        <taxon>Dikarya</taxon>
        <taxon>Ascomycota</taxon>
        <taxon>Pezizomycotina</taxon>
        <taxon>Eurotiomycetes</taxon>
        <taxon>Eurotiomycetidae</taxon>
        <taxon>Eurotiales</taxon>
        <taxon>Aspergillaceae</taxon>
        <taxon>Aspergillus</taxon>
        <taxon>Aspergillus subgen. Circumdati</taxon>
    </lineage>
</organism>
<gene>
    <name evidence="2" type="ORF">BDQ94DRAFT_161042</name>
</gene>
<keyword evidence="3" id="KW-1185">Reference proteome</keyword>
<feature type="compositionally biased region" description="Polar residues" evidence="1">
    <location>
        <begin position="105"/>
        <end position="114"/>
    </location>
</feature>
<name>A0A3F3PV93_9EURO</name>
<evidence type="ECO:0000313" key="3">
    <source>
        <dbReference type="Proteomes" id="UP000253729"/>
    </source>
</evidence>
<sequence length="528" mass="59050">MAPLETEVISALNLLRDTPREILRLHRHLALETLTQIGRVLNASWNGSECLPHGVEVELGYGSSEDAAILQPTISRAEASSQSMPARERGSINLPANLPGRVTPVLSSTHTLQDATGKRKRQTLPDATRKRKRQSAEDSANLIESVKQKLPSVWKFCKDHASLLDILENEYELQFADKRVDHLKQVDGNKTPSEEQKLLKGLSQLSLAQQFTAWQIEHGWKPMIDTLYEKIRAVGAKDKTAATGRAGRMTQFVRDHGYPKSDQNVVRKGIRRGIIQHLFLKIMHEVSTTPVQKGAVQGMLARATIFEHVLFQNIPIEELSSLAKSLLKDYDGNSETMEGARSNDTEFTFVSEHEISEWFEMMTKDFELVSHAPKRGRRNPPQYTSHVANESVDAQPWHDDRPSNNSENLSRQANATVYPGIDSHELTTFSTLPRAESNSQRMPLQSSFMEYQARSEEDRMLSNTGSHDLAQFSRNTSDANCVLTSNSNSRGQSHELSLFSRLPSSVLAQPHLLVPPLCPSLPGDISLP</sequence>
<dbReference type="Proteomes" id="UP000253729">
    <property type="component" value="Unassembled WGS sequence"/>
</dbReference>
<dbReference type="STRING" id="1341132.A0A3F3PV93"/>
<accession>A0A3F3PV93</accession>
<dbReference type="EMBL" id="KZ852058">
    <property type="protein sequence ID" value="RDH30850.1"/>
    <property type="molecule type" value="Genomic_DNA"/>
</dbReference>
<dbReference type="GeneID" id="38137661"/>
<proteinExistence type="predicted"/>
<feature type="region of interest" description="Disordered" evidence="1">
    <location>
        <begin position="78"/>
        <end position="139"/>
    </location>
</feature>